<organism evidence="2 3">
    <name type="scientific">Methanobacterium congolense</name>
    <dbReference type="NCBI Taxonomy" id="118062"/>
    <lineage>
        <taxon>Archaea</taxon>
        <taxon>Methanobacteriati</taxon>
        <taxon>Methanobacteriota</taxon>
        <taxon>Methanomada group</taxon>
        <taxon>Methanobacteria</taxon>
        <taxon>Methanobacteriales</taxon>
        <taxon>Methanobacteriaceae</taxon>
        <taxon>Methanobacterium</taxon>
    </lineage>
</organism>
<keyword evidence="3" id="KW-1185">Reference proteome</keyword>
<dbReference type="KEGG" id="mcub:MCBB_0691"/>
<dbReference type="InterPro" id="IPR017853">
    <property type="entry name" value="GH"/>
</dbReference>
<protein>
    <submittedName>
        <fullName evidence="2">Transglutaminase domain-containing protein</fullName>
    </submittedName>
</protein>
<dbReference type="EMBL" id="LT607756">
    <property type="protein sequence ID" value="SCG85264.1"/>
    <property type="molecule type" value="Genomic_DNA"/>
</dbReference>
<dbReference type="AlphaFoldDB" id="A0A1D3L0S5"/>
<dbReference type="Proteomes" id="UP000094707">
    <property type="component" value="Chromosome I"/>
</dbReference>
<dbReference type="SUPFAM" id="SSF51445">
    <property type="entry name" value="(Trans)glycosidases"/>
    <property type="match status" value="1"/>
</dbReference>
<dbReference type="PATRIC" id="fig|129848.4.peg.698"/>
<name>A0A1D3L0S5_9EURY</name>
<evidence type="ECO:0000313" key="3">
    <source>
        <dbReference type="Proteomes" id="UP000094707"/>
    </source>
</evidence>
<evidence type="ECO:0000256" key="1">
    <source>
        <dbReference type="SAM" id="MobiDB-lite"/>
    </source>
</evidence>
<dbReference type="Gene3D" id="3.20.20.80">
    <property type="entry name" value="Glycosidases"/>
    <property type="match status" value="1"/>
</dbReference>
<feature type="compositionally biased region" description="Low complexity" evidence="1">
    <location>
        <begin position="60"/>
        <end position="75"/>
    </location>
</feature>
<sequence>MCSIVQILFFVLWILEALFIYKKKILLAAFALIFAVVLTAGSVCAEDPINGSDEPVINDLNSSGNGSTNGTNSLNAAGSTDESDFKTSAPPIGTVKGYWIRYETRYLDSVSLATLRSQKVTDLFVLTPKDNLKAIQPFIDKFGGTGGLRIHAWIICFKGSDGWINLDPNTTAGKNIQGLIRTDVSTLVNNYNIQGIHLDYVRYPGTAYKYANSTRIITDFVASIRSILSGKSIYLSAAVMPDEVILSNGAGKYYGQSYDELADYLNFLVPMTYKGNYNTNTQWIGTKVAHIKSLAKDKNGNSIPVLAGIQNYKGDGNLQLLSAAEVNADAAYAMTCGASGYVVFRYGIAKYVAYSVTVPYKKVKYRAWVKKAYKVKKWVKRHGKWVRKYVTKYKWKKVWKTKWLYTSRTYGKYVLT</sequence>
<gene>
    <name evidence="2" type="ORF">MCBB_0691</name>
</gene>
<reference evidence="2 3" key="1">
    <citation type="submission" date="2016-08" db="EMBL/GenBank/DDBJ databases">
        <authorList>
            <person name="Seilhamer J.J."/>
        </authorList>
    </citation>
    <scope>NUCLEOTIDE SEQUENCE [LARGE SCALE GENOMIC DNA]</scope>
    <source>
        <strain evidence="2">Buetzberg</strain>
    </source>
</reference>
<proteinExistence type="predicted"/>
<accession>A0A1D3L0S5</accession>
<feature type="region of interest" description="Disordered" evidence="1">
    <location>
        <begin position="60"/>
        <end position="88"/>
    </location>
</feature>
<evidence type="ECO:0000313" key="2">
    <source>
        <dbReference type="EMBL" id="SCG85264.1"/>
    </source>
</evidence>